<dbReference type="AlphaFoldDB" id="A0A9J6BWR9"/>
<keyword evidence="1" id="KW-0677">Repeat</keyword>
<dbReference type="EMBL" id="JADBJN010000003">
    <property type="protein sequence ID" value="KAG5673979.1"/>
    <property type="molecule type" value="Genomic_DNA"/>
</dbReference>
<organism evidence="4 5">
    <name type="scientific">Polypedilum vanderplanki</name>
    <name type="common">Sleeping chironomid midge</name>
    <dbReference type="NCBI Taxonomy" id="319348"/>
    <lineage>
        <taxon>Eukaryota</taxon>
        <taxon>Metazoa</taxon>
        <taxon>Ecdysozoa</taxon>
        <taxon>Arthropoda</taxon>
        <taxon>Hexapoda</taxon>
        <taxon>Insecta</taxon>
        <taxon>Pterygota</taxon>
        <taxon>Neoptera</taxon>
        <taxon>Endopterygota</taxon>
        <taxon>Diptera</taxon>
        <taxon>Nematocera</taxon>
        <taxon>Chironomoidea</taxon>
        <taxon>Chironomidae</taxon>
        <taxon>Chironominae</taxon>
        <taxon>Polypedilum</taxon>
        <taxon>Polypedilum</taxon>
    </lineage>
</organism>
<evidence type="ECO:0000256" key="2">
    <source>
        <dbReference type="PROSITE-ProRule" id="PRU00235"/>
    </source>
</evidence>
<dbReference type="GO" id="GO:0005085">
    <property type="term" value="F:guanyl-nucleotide exchange factor activity"/>
    <property type="evidence" value="ECO:0007669"/>
    <property type="project" value="TreeGrafter"/>
</dbReference>
<feature type="repeat" description="RCC1" evidence="2">
    <location>
        <begin position="295"/>
        <end position="348"/>
    </location>
</feature>
<feature type="repeat" description="RCC1" evidence="2">
    <location>
        <begin position="242"/>
        <end position="294"/>
    </location>
</feature>
<dbReference type="InterPro" id="IPR053035">
    <property type="entry name" value="Mitochondrial_GEF_domain"/>
</dbReference>
<dbReference type="PROSITE" id="PS00626">
    <property type="entry name" value="RCC1_2"/>
    <property type="match status" value="1"/>
</dbReference>
<dbReference type="InterPro" id="IPR058923">
    <property type="entry name" value="RCC1-like_dom"/>
</dbReference>
<evidence type="ECO:0000256" key="1">
    <source>
        <dbReference type="ARBA" id="ARBA00022737"/>
    </source>
</evidence>
<dbReference type="PANTHER" id="PTHR46337:SF1">
    <property type="entry name" value="RCC1-LIKE G EXCHANGING FACTOR-LIKE PROTEIN"/>
    <property type="match status" value="1"/>
</dbReference>
<dbReference type="Pfam" id="PF13540">
    <property type="entry name" value="RCC1_2"/>
    <property type="match status" value="1"/>
</dbReference>
<comment type="caution">
    <text evidence="4">The sequence shown here is derived from an EMBL/GenBank/DDBJ whole genome shotgun (WGS) entry which is preliminary data.</text>
</comment>
<dbReference type="GO" id="GO:0019843">
    <property type="term" value="F:rRNA binding"/>
    <property type="evidence" value="ECO:0007669"/>
    <property type="project" value="TreeGrafter"/>
</dbReference>
<evidence type="ECO:0000313" key="5">
    <source>
        <dbReference type="Proteomes" id="UP001107558"/>
    </source>
</evidence>
<dbReference type="Gene3D" id="2.130.10.30">
    <property type="entry name" value="Regulator of chromosome condensation 1/beta-lactamase-inhibitor protein II"/>
    <property type="match status" value="2"/>
</dbReference>
<dbReference type="GO" id="GO:0005743">
    <property type="term" value="C:mitochondrial inner membrane"/>
    <property type="evidence" value="ECO:0007669"/>
    <property type="project" value="TreeGrafter"/>
</dbReference>
<feature type="repeat" description="RCC1" evidence="2">
    <location>
        <begin position="349"/>
        <end position="406"/>
    </location>
</feature>
<dbReference type="PRINTS" id="PR00633">
    <property type="entry name" value="RCCNDNSATION"/>
</dbReference>
<evidence type="ECO:0000313" key="4">
    <source>
        <dbReference type="EMBL" id="KAG5673979.1"/>
    </source>
</evidence>
<keyword evidence="5" id="KW-1185">Reference proteome</keyword>
<dbReference type="InterPro" id="IPR000408">
    <property type="entry name" value="Reg_chr_condens"/>
</dbReference>
<dbReference type="PANTHER" id="PTHR46337">
    <property type="entry name" value="RCC1-LIKE G EXCHANGING FACTOR-LIKE PROTEIN"/>
    <property type="match status" value="1"/>
</dbReference>
<feature type="repeat" description="RCC1" evidence="2">
    <location>
        <begin position="116"/>
        <end position="180"/>
    </location>
</feature>
<dbReference type="GO" id="GO:0070131">
    <property type="term" value="P:positive regulation of mitochondrial translation"/>
    <property type="evidence" value="ECO:0007669"/>
    <property type="project" value="TreeGrafter"/>
</dbReference>
<reference evidence="4" key="1">
    <citation type="submission" date="2021-03" db="EMBL/GenBank/DDBJ databases">
        <title>Chromosome level genome of the anhydrobiotic midge Polypedilum vanderplanki.</title>
        <authorList>
            <person name="Yoshida Y."/>
            <person name="Kikawada T."/>
            <person name="Gusev O."/>
        </authorList>
    </citation>
    <scope>NUCLEOTIDE SEQUENCE</scope>
    <source>
        <strain evidence="4">NIAS01</strain>
        <tissue evidence="4">Whole body or cell culture</tissue>
    </source>
</reference>
<dbReference type="Proteomes" id="UP001107558">
    <property type="component" value="Chromosome 3"/>
</dbReference>
<dbReference type="SUPFAM" id="SSF50985">
    <property type="entry name" value="RCC1/BLIP-II"/>
    <property type="match status" value="1"/>
</dbReference>
<feature type="repeat" description="RCC1" evidence="2">
    <location>
        <begin position="407"/>
        <end position="456"/>
    </location>
</feature>
<sequence>MSLLIKRKLKKFLINNVRSISKLRKRQLLQNEDKFEVYNMQPKTCTTKNKIYVWGMADTGALGLATTIKVHKHGTMTVKRFPKRMPFGERFEVIDAAAGYGFSVFAIEPNEENNYYTLYGTGLNTDSQIGYHKLRGETRKPLELLLYPAPIELPKESHDEVHKVVKVSCGRAHTVAITENGVIFTMGNNSYGQCARKIIEDEIYLGSNVIHRIDTKYEIFSNERIIDVTCGQDHTIFLTDDGKLYSCGWSADGQTGLGHYKNQDEPSLIEGDIKNEKIVKVSSKGDCVLALNDKGEVFGFGNSEYNQILLNSDEQQINVPIHLEYLTKMGKIVDIAAGGCFSMVLNENGDVFVWGYGLLGFGPKVDFCKFPKRIPPALFGRNSFNKENRVVSINCGLYQMAAINSDNDLFMWGRNKFGSLGLGHENDQYFPLKSLVGAKVKKILCGVDHSVAICNLFI</sequence>
<proteinExistence type="predicted"/>
<evidence type="ECO:0000259" key="3">
    <source>
        <dbReference type="Pfam" id="PF25390"/>
    </source>
</evidence>
<dbReference type="Pfam" id="PF25390">
    <property type="entry name" value="WD40_RLD"/>
    <property type="match status" value="1"/>
</dbReference>
<dbReference type="OrthoDB" id="70707at2759"/>
<dbReference type="InterPro" id="IPR009091">
    <property type="entry name" value="RCC1/BLIP-II"/>
</dbReference>
<feature type="domain" description="RCC1-like" evidence="3">
    <location>
        <begin position="216"/>
        <end position="454"/>
    </location>
</feature>
<feature type="repeat" description="RCC1" evidence="2">
    <location>
        <begin position="181"/>
        <end position="241"/>
    </location>
</feature>
<dbReference type="Pfam" id="PF00415">
    <property type="entry name" value="RCC1"/>
    <property type="match status" value="1"/>
</dbReference>
<feature type="repeat" description="RCC1" evidence="2">
    <location>
        <begin position="49"/>
        <end position="109"/>
    </location>
</feature>
<protein>
    <recommendedName>
        <fullName evidence="3">RCC1-like domain-containing protein</fullName>
    </recommendedName>
</protein>
<dbReference type="PROSITE" id="PS50012">
    <property type="entry name" value="RCC1_3"/>
    <property type="match status" value="7"/>
</dbReference>
<gene>
    <name evidence="4" type="ORF">PVAND_003975</name>
</gene>
<name>A0A9J6BWR9_POLVA</name>
<accession>A0A9J6BWR9</accession>